<feature type="transmembrane region" description="Helical" evidence="3">
    <location>
        <begin position="457"/>
        <end position="484"/>
    </location>
</feature>
<proteinExistence type="inferred from homology"/>
<dbReference type="InterPro" id="IPR050645">
    <property type="entry name" value="Histidine_acid_phosphatase"/>
</dbReference>
<dbReference type="Pfam" id="PF00328">
    <property type="entry name" value="His_Phos_2"/>
    <property type="match status" value="1"/>
</dbReference>
<dbReference type="OrthoDB" id="258392at2759"/>
<keyword evidence="4" id="KW-0732">Signal</keyword>
<comment type="similarity">
    <text evidence="1">Belongs to the histidine acid phosphatase family.</text>
</comment>
<gene>
    <name evidence="5" type="ORF">UCRPC4_g06259</name>
</gene>
<sequence>MQGGGAIALLALALCAVGAVADTELYEVIYGAVLYTSYGDRTPLVQSNPTLTSLGAQQLYNAGAGFRDRYVDPSTSSNEHSTAVVGISAYELDNSQLSILAYSEEYIVASAQAFLQGLYPPIETSLNRTLDDDESELSNGTIITSPLNGYQYPQLYTASSVDLNSIWIAGNTQCPTYTTSGRAYWNTEEYLEILDSSQAFYDSLQPNILDGVFSNSSVGYFNAWYIWDYLNYGYIHNETIASVLSADDLAQARSYADRWVFAMNGNTSISSSLDSSDHIRAVAGRTLATELTSVMYTNVQSQGTKSKLVTMFGSYEPMVAFTSLAGLATAANTQFYSQPSPGSSMVFELYALQSNSSTSYPSSDDLVVRFLYQNGSSASLVEYPLFGNDPSQTGISFSEFITGLENFMIFGIKDWCDLCSSLSVFCAAYEEDSEDPSCSSSSSSSSSSRSATLLHPAIAGLIGAIIALVLVALLTLLASTLFGMRFYRERTKKRSELNGFKGGEKLASDQDLCVAKSTIGATVVVAEDPPKGHERVGSWEMTSSSSKGRGGREGGDALASAGTGNQHQAVRKNSFQPEGVDEDDIHLSPFADPVKINERV</sequence>
<name>A0A0G2DXI8_PHACM</name>
<dbReference type="InterPro" id="IPR029033">
    <property type="entry name" value="His_PPase_superfam"/>
</dbReference>
<dbReference type="AlphaFoldDB" id="A0A0G2DXI8"/>
<organism evidence="5 6">
    <name type="scientific">Phaeomoniella chlamydospora</name>
    <name type="common">Phaeoacremonium chlamydosporum</name>
    <dbReference type="NCBI Taxonomy" id="158046"/>
    <lineage>
        <taxon>Eukaryota</taxon>
        <taxon>Fungi</taxon>
        <taxon>Dikarya</taxon>
        <taxon>Ascomycota</taxon>
        <taxon>Pezizomycotina</taxon>
        <taxon>Eurotiomycetes</taxon>
        <taxon>Chaetothyriomycetidae</taxon>
        <taxon>Phaeomoniellales</taxon>
        <taxon>Phaeomoniellaceae</taxon>
        <taxon>Phaeomoniella</taxon>
    </lineage>
</organism>
<keyword evidence="3" id="KW-1133">Transmembrane helix</keyword>
<evidence type="ECO:0000256" key="4">
    <source>
        <dbReference type="SAM" id="SignalP"/>
    </source>
</evidence>
<evidence type="ECO:0000256" key="2">
    <source>
        <dbReference type="SAM" id="MobiDB-lite"/>
    </source>
</evidence>
<dbReference type="EMBL" id="LCWF01000182">
    <property type="protein sequence ID" value="KKY15627.1"/>
    <property type="molecule type" value="Genomic_DNA"/>
</dbReference>
<evidence type="ECO:0000256" key="1">
    <source>
        <dbReference type="ARBA" id="ARBA00005375"/>
    </source>
</evidence>
<dbReference type="PANTHER" id="PTHR11567">
    <property type="entry name" value="ACID PHOSPHATASE-RELATED"/>
    <property type="match status" value="1"/>
</dbReference>
<keyword evidence="3" id="KW-0472">Membrane</keyword>
<feature type="chain" id="PRO_5002543284" evidence="4">
    <location>
        <begin position="22"/>
        <end position="600"/>
    </location>
</feature>
<accession>A0A0G2DXI8</accession>
<dbReference type="Proteomes" id="UP000053317">
    <property type="component" value="Unassembled WGS sequence"/>
</dbReference>
<dbReference type="SUPFAM" id="SSF53254">
    <property type="entry name" value="Phosphoglycerate mutase-like"/>
    <property type="match status" value="1"/>
</dbReference>
<reference evidence="5 6" key="1">
    <citation type="submission" date="2015-05" db="EMBL/GenBank/DDBJ databases">
        <title>Distinctive expansion of gene families associated with plant cell wall degradation and secondary metabolism in the genomes of grapevine trunk pathogens.</title>
        <authorList>
            <person name="Lawrence D.P."/>
            <person name="Travadon R."/>
            <person name="Rolshausen P.E."/>
            <person name="Baumgartner K."/>
        </authorList>
    </citation>
    <scope>NUCLEOTIDE SEQUENCE [LARGE SCALE GENOMIC DNA]</scope>
    <source>
        <strain evidence="5">UCRPC4</strain>
    </source>
</reference>
<evidence type="ECO:0000256" key="3">
    <source>
        <dbReference type="SAM" id="Phobius"/>
    </source>
</evidence>
<reference evidence="5 6" key="2">
    <citation type="submission" date="2015-05" db="EMBL/GenBank/DDBJ databases">
        <authorList>
            <person name="Morales-Cruz A."/>
            <person name="Amrine K.C."/>
            <person name="Cantu D."/>
        </authorList>
    </citation>
    <scope>NUCLEOTIDE SEQUENCE [LARGE SCALE GENOMIC DNA]</scope>
    <source>
        <strain evidence="5">UCRPC4</strain>
    </source>
</reference>
<comment type="caution">
    <text evidence="5">The sequence shown here is derived from an EMBL/GenBank/DDBJ whole genome shotgun (WGS) entry which is preliminary data.</text>
</comment>
<keyword evidence="6" id="KW-1185">Reference proteome</keyword>
<dbReference type="PANTHER" id="PTHR11567:SF127">
    <property type="entry name" value="HISTIDINE ACID PHOSPHATASE"/>
    <property type="match status" value="1"/>
</dbReference>
<evidence type="ECO:0000313" key="5">
    <source>
        <dbReference type="EMBL" id="KKY15627.1"/>
    </source>
</evidence>
<dbReference type="InterPro" id="IPR000560">
    <property type="entry name" value="His_Pase_clade-2"/>
</dbReference>
<protein>
    <submittedName>
        <fullName evidence="5">Putative acid phosphatase</fullName>
    </submittedName>
</protein>
<feature type="compositionally biased region" description="Polar residues" evidence="2">
    <location>
        <begin position="562"/>
        <end position="576"/>
    </location>
</feature>
<dbReference type="Gene3D" id="3.40.50.1240">
    <property type="entry name" value="Phosphoglycerate mutase-like"/>
    <property type="match status" value="1"/>
</dbReference>
<feature type="signal peptide" evidence="4">
    <location>
        <begin position="1"/>
        <end position="21"/>
    </location>
</feature>
<keyword evidence="3" id="KW-0812">Transmembrane</keyword>
<evidence type="ECO:0000313" key="6">
    <source>
        <dbReference type="Proteomes" id="UP000053317"/>
    </source>
</evidence>
<dbReference type="GO" id="GO:0016791">
    <property type="term" value="F:phosphatase activity"/>
    <property type="evidence" value="ECO:0007669"/>
    <property type="project" value="TreeGrafter"/>
</dbReference>
<feature type="region of interest" description="Disordered" evidence="2">
    <location>
        <begin position="529"/>
        <end position="600"/>
    </location>
</feature>